<keyword evidence="6" id="KW-1185">Reference proteome</keyword>
<dbReference type="Gene3D" id="1.10.10.10">
    <property type="entry name" value="Winged helix-like DNA-binding domain superfamily/Winged helix DNA-binding domain"/>
    <property type="match status" value="1"/>
</dbReference>
<proteinExistence type="predicted"/>
<dbReference type="EMBL" id="JACSQZ010000015">
    <property type="protein sequence ID" value="MBD7914696.1"/>
    <property type="molecule type" value="Genomic_DNA"/>
</dbReference>
<dbReference type="SMART" id="SM00345">
    <property type="entry name" value="HTH_GNTR"/>
    <property type="match status" value="1"/>
</dbReference>
<feature type="domain" description="HTH gntR-type" evidence="4">
    <location>
        <begin position="1"/>
        <end position="69"/>
    </location>
</feature>
<dbReference type="PROSITE" id="PS50949">
    <property type="entry name" value="HTH_GNTR"/>
    <property type="match status" value="1"/>
</dbReference>
<evidence type="ECO:0000259" key="4">
    <source>
        <dbReference type="PROSITE" id="PS50949"/>
    </source>
</evidence>
<dbReference type="Pfam" id="PF07702">
    <property type="entry name" value="UTRA"/>
    <property type="match status" value="1"/>
</dbReference>
<dbReference type="PANTHER" id="PTHR44846:SF5">
    <property type="entry name" value="HTH-TYPE TRANSCRIPTIONAL REGULATOR GMUR"/>
    <property type="match status" value="1"/>
</dbReference>
<dbReference type="InterPro" id="IPR036388">
    <property type="entry name" value="WH-like_DNA-bd_sf"/>
</dbReference>
<dbReference type="InterPro" id="IPR050679">
    <property type="entry name" value="Bact_HTH_transcr_reg"/>
</dbReference>
<dbReference type="InterPro" id="IPR036390">
    <property type="entry name" value="WH_DNA-bd_sf"/>
</dbReference>
<dbReference type="PANTHER" id="PTHR44846">
    <property type="entry name" value="MANNOSYL-D-GLYCERATE TRANSPORT/METABOLISM SYSTEM REPRESSOR MNGR-RELATED"/>
    <property type="match status" value="1"/>
</dbReference>
<organism evidence="5 6">
    <name type="scientific">Clostridium gallinarum</name>
    <dbReference type="NCBI Taxonomy" id="2762246"/>
    <lineage>
        <taxon>Bacteria</taxon>
        <taxon>Bacillati</taxon>
        <taxon>Bacillota</taxon>
        <taxon>Clostridia</taxon>
        <taxon>Eubacteriales</taxon>
        <taxon>Clostridiaceae</taxon>
        <taxon>Clostridium</taxon>
    </lineage>
</organism>
<evidence type="ECO:0000256" key="3">
    <source>
        <dbReference type="ARBA" id="ARBA00023163"/>
    </source>
</evidence>
<evidence type="ECO:0000256" key="1">
    <source>
        <dbReference type="ARBA" id="ARBA00023015"/>
    </source>
</evidence>
<evidence type="ECO:0000313" key="6">
    <source>
        <dbReference type="Proteomes" id="UP000640335"/>
    </source>
</evidence>
<dbReference type="SMART" id="SM00866">
    <property type="entry name" value="UTRA"/>
    <property type="match status" value="1"/>
</dbReference>
<gene>
    <name evidence="5" type="ORF">H9660_06020</name>
</gene>
<evidence type="ECO:0000256" key="2">
    <source>
        <dbReference type="ARBA" id="ARBA00023125"/>
    </source>
</evidence>
<keyword evidence="2" id="KW-0238">DNA-binding</keyword>
<keyword evidence="3" id="KW-0804">Transcription</keyword>
<dbReference type="InterPro" id="IPR011663">
    <property type="entry name" value="UTRA"/>
</dbReference>
<keyword evidence="1" id="KW-0805">Transcription regulation</keyword>
<dbReference type="RefSeq" id="WP_191749463.1">
    <property type="nucleotide sequence ID" value="NZ_JACSQZ010000015.1"/>
</dbReference>
<dbReference type="SUPFAM" id="SSF64288">
    <property type="entry name" value="Chorismate lyase-like"/>
    <property type="match status" value="1"/>
</dbReference>
<dbReference type="InterPro" id="IPR000524">
    <property type="entry name" value="Tscrpt_reg_HTH_GntR"/>
</dbReference>
<name>A0ABR8Q2Q1_9CLOT</name>
<reference evidence="5 6" key="1">
    <citation type="submission" date="2020-08" db="EMBL/GenBank/DDBJ databases">
        <title>A Genomic Blueprint of the Chicken Gut Microbiome.</title>
        <authorList>
            <person name="Gilroy R."/>
            <person name="Ravi A."/>
            <person name="Getino M."/>
            <person name="Pursley I."/>
            <person name="Horton D.L."/>
            <person name="Alikhan N.-F."/>
            <person name="Baker D."/>
            <person name="Gharbi K."/>
            <person name="Hall N."/>
            <person name="Watson M."/>
            <person name="Adriaenssens E.M."/>
            <person name="Foster-Nyarko E."/>
            <person name="Jarju S."/>
            <person name="Secka A."/>
            <person name="Antonio M."/>
            <person name="Oren A."/>
            <person name="Chaudhuri R."/>
            <person name="La Ragione R.M."/>
            <person name="Hildebrand F."/>
            <person name="Pallen M.J."/>
        </authorList>
    </citation>
    <scope>NUCLEOTIDE SEQUENCE [LARGE SCALE GENOMIC DNA]</scope>
    <source>
        <strain evidence="5 6">Sa3CUN1</strain>
    </source>
</reference>
<dbReference type="InterPro" id="IPR028978">
    <property type="entry name" value="Chorismate_lyase_/UTRA_dom_sf"/>
</dbReference>
<dbReference type="Proteomes" id="UP000640335">
    <property type="component" value="Unassembled WGS sequence"/>
</dbReference>
<accession>A0ABR8Q2Q1</accession>
<comment type="caution">
    <text evidence="5">The sequence shown here is derived from an EMBL/GenBank/DDBJ whole genome shotgun (WGS) entry which is preliminary data.</text>
</comment>
<dbReference type="CDD" id="cd07377">
    <property type="entry name" value="WHTH_GntR"/>
    <property type="match status" value="1"/>
</dbReference>
<dbReference type="SUPFAM" id="SSF46785">
    <property type="entry name" value="Winged helix' DNA-binding domain"/>
    <property type="match status" value="1"/>
</dbReference>
<dbReference type="Gene3D" id="3.40.1410.10">
    <property type="entry name" value="Chorismate lyase-like"/>
    <property type="match status" value="1"/>
</dbReference>
<dbReference type="PRINTS" id="PR00035">
    <property type="entry name" value="HTHGNTR"/>
</dbReference>
<protein>
    <submittedName>
        <fullName evidence="5">GntR family transcriptional regulator</fullName>
    </submittedName>
</protein>
<evidence type="ECO:0000313" key="5">
    <source>
        <dbReference type="EMBL" id="MBD7914696.1"/>
    </source>
</evidence>
<sequence length="236" mass="27441">MLKYVEISNDIRNKIIEGRYIANEKLPYEKDICEEYNSSKMTVKKALDILVAEGLLVKRRGSGTFVKDINPKERENLIASTQFRGLSSFYVNHKIKSEILDYEVINPDENIAEQLLVNKEDFVYKIIRVRSVDGVPSVIEEMYMPIQIIPGLKRKNLYGSIYEYIERILKLKIQSAHRTITVKKATDYEIKHLNVKENDPIGIIEQVAYLDNGQAFEYSIVTHRCEDFKVNTVVFR</sequence>
<dbReference type="Pfam" id="PF00392">
    <property type="entry name" value="GntR"/>
    <property type="match status" value="1"/>
</dbReference>